<dbReference type="HOGENOM" id="CLU_061590_0_0_1"/>
<evidence type="ECO:0000313" key="2">
    <source>
        <dbReference type="EMBL" id="EAT76708.1"/>
    </source>
</evidence>
<organism evidence="2 3">
    <name type="scientific">Phaeosphaeria nodorum (strain SN15 / ATCC MYA-4574 / FGSC 10173)</name>
    <name type="common">Glume blotch fungus</name>
    <name type="synonym">Parastagonospora nodorum</name>
    <dbReference type="NCBI Taxonomy" id="321614"/>
    <lineage>
        <taxon>Eukaryota</taxon>
        <taxon>Fungi</taxon>
        <taxon>Dikarya</taxon>
        <taxon>Ascomycota</taxon>
        <taxon>Pezizomycotina</taxon>
        <taxon>Dothideomycetes</taxon>
        <taxon>Pleosporomycetidae</taxon>
        <taxon>Pleosporales</taxon>
        <taxon>Pleosporineae</taxon>
        <taxon>Phaeosphaeriaceae</taxon>
        <taxon>Parastagonospora</taxon>
    </lineage>
</organism>
<evidence type="ECO:0000313" key="3">
    <source>
        <dbReference type="Proteomes" id="UP000001055"/>
    </source>
</evidence>
<dbReference type="Proteomes" id="UP000001055">
    <property type="component" value="Unassembled WGS sequence"/>
</dbReference>
<accession>Q0TX56</accession>
<dbReference type="RefSeq" id="XP_001806007.1">
    <property type="nucleotide sequence ID" value="XM_001805955.1"/>
</dbReference>
<gene>
    <name evidence="2" type="ORF">SNOG_15870</name>
</gene>
<reference evidence="3" key="1">
    <citation type="journal article" date="2007" name="Plant Cell">
        <title>Dothideomycete-plant interactions illuminated by genome sequencing and EST analysis of the wheat pathogen Stagonospora nodorum.</title>
        <authorList>
            <person name="Hane J.K."/>
            <person name="Lowe R.G."/>
            <person name="Solomon P.S."/>
            <person name="Tan K.C."/>
            <person name="Schoch C.L."/>
            <person name="Spatafora J.W."/>
            <person name="Crous P.W."/>
            <person name="Kodira C."/>
            <person name="Birren B.W."/>
            <person name="Galagan J.E."/>
            <person name="Torriani S.F."/>
            <person name="McDonald B.A."/>
            <person name="Oliver R.P."/>
        </authorList>
    </citation>
    <scope>NUCLEOTIDE SEQUENCE [LARGE SCALE GENOMIC DNA]</scope>
    <source>
        <strain evidence="3">SN15 / ATCC MYA-4574 / FGSC 10173</strain>
    </source>
</reference>
<dbReference type="VEuPathDB" id="FungiDB:JI435_158700"/>
<sequence>MASSELESADSRGDPRAVPRELHQHDYDLSRQDSTQGLTFRDQALVEMCWFTLTPAKSKKHPEHRSSDSSCAEQLVRVHSSPNRPRFTDVKVKLPSSVSMDMSEHHHHHPHLHLDHHHRHHLHPHLHPLHLHPIHGHHHHHDTPFSLHGHGKRRCTPPPGPPPTRDSSTCRPQPRPRSPSPHRPREPIYRTQIVEPGEVRETTRVALRTSHTDRQRGRLRRVAGYEVLGNQVPFDWDCISSTVGSSKGGGRWVRKKAKTSGLKYPPFASMDQWM</sequence>
<dbReference type="OMA" id="WDCVSST"/>
<dbReference type="AlphaFoldDB" id="Q0TX56"/>
<dbReference type="InParanoid" id="Q0TX56"/>
<feature type="compositionally biased region" description="Basic residues" evidence="1">
    <location>
        <begin position="105"/>
        <end position="141"/>
    </location>
</feature>
<evidence type="ECO:0000256" key="1">
    <source>
        <dbReference type="SAM" id="MobiDB-lite"/>
    </source>
</evidence>
<dbReference type="eggNOG" id="ENOG502TD2T">
    <property type="taxonomic scope" value="Eukaryota"/>
</dbReference>
<dbReference type="EMBL" id="CH445365">
    <property type="protein sequence ID" value="EAT76708.1"/>
    <property type="molecule type" value="Genomic_DNA"/>
</dbReference>
<feature type="compositionally biased region" description="Basic and acidic residues" evidence="1">
    <location>
        <begin position="9"/>
        <end position="26"/>
    </location>
</feature>
<dbReference type="KEGG" id="pno:SNOG_15870"/>
<feature type="region of interest" description="Disordered" evidence="1">
    <location>
        <begin position="100"/>
        <end position="190"/>
    </location>
</feature>
<feature type="region of interest" description="Disordered" evidence="1">
    <location>
        <begin position="1"/>
        <end position="26"/>
    </location>
</feature>
<name>Q0TX56_PHANO</name>
<dbReference type="GeneID" id="5982937"/>
<protein>
    <submittedName>
        <fullName evidence="2">Uncharacterized protein</fullName>
    </submittedName>
</protein>
<proteinExistence type="predicted"/>